<reference evidence="5" key="1">
    <citation type="submission" date="2013-09" db="EMBL/GenBank/DDBJ databases">
        <title>Corchorus olitorius genome sequencing.</title>
        <authorList>
            <person name="Alam M."/>
            <person name="Haque M.S."/>
            <person name="Islam M.S."/>
            <person name="Emdad E.M."/>
            <person name="Islam M.M."/>
            <person name="Ahmed B."/>
            <person name="Halim A."/>
            <person name="Hossen Q.M.M."/>
            <person name="Hossain M.Z."/>
            <person name="Ahmed R."/>
            <person name="Khan M.M."/>
            <person name="Islam R."/>
            <person name="Rashid M.M."/>
            <person name="Khan S.A."/>
            <person name="Rahman M.S."/>
            <person name="Alam M."/>
            <person name="Yahiya A.S."/>
            <person name="Khan M.S."/>
            <person name="Azam M.S."/>
            <person name="Haque T."/>
            <person name="Lashkar M.Z.H."/>
            <person name="Akhand A.I."/>
            <person name="Morshed G."/>
            <person name="Roy S."/>
            <person name="Uddin K.S."/>
            <person name="Rabeya T."/>
            <person name="Hossain A.S."/>
            <person name="Chowdhury A."/>
            <person name="Snigdha A.R."/>
            <person name="Mortoza M.S."/>
            <person name="Matin S.A."/>
            <person name="Hoque S.M.E."/>
            <person name="Islam M.K."/>
            <person name="Roy D.K."/>
            <person name="Haider R."/>
            <person name="Moosa M.M."/>
            <person name="Elias S.M."/>
            <person name="Hasan A.M."/>
            <person name="Jahan S."/>
            <person name="Shafiuddin M."/>
            <person name="Mahmood N."/>
            <person name="Shommy N.S."/>
        </authorList>
    </citation>
    <scope>NUCLEOTIDE SEQUENCE [LARGE SCALE GENOMIC DNA]</scope>
    <source>
        <strain evidence="5">cv. O-4</strain>
    </source>
</reference>
<evidence type="ECO:0000256" key="1">
    <source>
        <dbReference type="ARBA" id="ARBA00007692"/>
    </source>
</evidence>
<dbReference type="InterPro" id="IPR003690">
    <property type="entry name" value="MTERF"/>
</dbReference>
<keyword evidence="3" id="KW-0809">Transit peptide</keyword>
<accession>A0A1R3IX39</accession>
<dbReference type="FunFam" id="1.25.70.10:FF:000001">
    <property type="entry name" value="Mitochondrial transcription termination factor-like"/>
    <property type="match status" value="1"/>
</dbReference>
<protein>
    <submittedName>
        <fullName evidence="4">Mitochodrial transcription termination factor-related protein</fullName>
    </submittedName>
</protein>
<dbReference type="GO" id="GO:0006353">
    <property type="term" value="P:DNA-templated transcription termination"/>
    <property type="evidence" value="ECO:0007669"/>
    <property type="project" value="UniProtKB-KW"/>
</dbReference>
<dbReference type="EMBL" id="AWUE01017405">
    <property type="protein sequence ID" value="OMO87131.1"/>
    <property type="molecule type" value="Genomic_DNA"/>
</dbReference>
<gene>
    <name evidence="4" type="ORF">COLO4_20774</name>
</gene>
<keyword evidence="2" id="KW-0805">Transcription regulation</keyword>
<dbReference type="SMART" id="SM00733">
    <property type="entry name" value="Mterf"/>
    <property type="match status" value="5"/>
</dbReference>
<organism evidence="4 5">
    <name type="scientific">Corchorus olitorius</name>
    <dbReference type="NCBI Taxonomy" id="93759"/>
    <lineage>
        <taxon>Eukaryota</taxon>
        <taxon>Viridiplantae</taxon>
        <taxon>Streptophyta</taxon>
        <taxon>Embryophyta</taxon>
        <taxon>Tracheophyta</taxon>
        <taxon>Spermatophyta</taxon>
        <taxon>Magnoliopsida</taxon>
        <taxon>eudicotyledons</taxon>
        <taxon>Gunneridae</taxon>
        <taxon>Pentapetalae</taxon>
        <taxon>rosids</taxon>
        <taxon>malvids</taxon>
        <taxon>Malvales</taxon>
        <taxon>Malvaceae</taxon>
        <taxon>Grewioideae</taxon>
        <taxon>Apeibeae</taxon>
        <taxon>Corchorus</taxon>
    </lineage>
</organism>
<evidence type="ECO:0000256" key="3">
    <source>
        <dbReference type="ARBA" id="ARBA00022946"/>
    </source>
</evidence>
<dbReference type="PANTHER" id="PTHR13068:SF166">
    <property type="entry name" value="TRANSCRIPTION TERMINATION FACTOR MTERF15, MITOCHONDRIAL-LIKE"/>
    <property type="match status" value="1"/>
</dbReference>
<dbReference type="OrthoDB" id="637682at2759"/>
<keyword evidence="5" id="KW-1185">Reference proteome</keyword>
<keyword evidence="2" id="KW-0806">Transcription termination</keyword>
<evidence type="ECO:0000313" key="4">
    <source>
        <dbReference type="EMBL" id="OMO87131.1"/>
    </source>
</evidence>
<dbReference type="Gene3D" id="1.25.70.10">
    <property type="entry name" value="Transcription termination factor 3, mitochondrial"/>
    <property type="match status" value="1"/>
</dbReference>
<dbReference type="AlphaFoldDB" id="A0A1R3IX39"/>
<evidence type="ECO:0000256" key="2">
    <source>
        <dbReference type="ARBA" id="ARBA00022472"/>
    </source>
</evidence>
<comment type="caution">
    <text evidence="4">The sequence shown here is derived from an EMBL/GenBank/DDBJ whole genome shotgun (WGS) entry which is preliminary data.</text>
</comment>
<evidence type="ECO:0000313" key="5">
    <source>
        <dbReference type="Proteomes" id="UP000187203"/>
    </source>
</evidence>
<sequence length="403" mass="46488">MKVTHKPLLKFYRNGKPKVVDVVVKKNVSSGKRFSERTCDGYLSGNSTDEHSFTFSYLINSCGLSPQSALAASKRVNFKISQKPDSVIRFFRNHGFSQTQITELIKRAPDLLVYNFEKNLLPKFQFFYSRGVSSSNRAEVLSVRPYVLRCSLDRCIIPNFNFFKDFAGCDDDKVLVAYKRFRGVLLGDFQSRAARIVAVLRECGVPEYNMVRMLVEDPSVFGSTSLEKFRRTAEEVKNLGFNPLKYDFFAAVRVLLQLSESTRERKFDVFKDYGWSEKEIVSAFRRFPNCIKYSETKIKATMDFYVNKVGLKSSYIANQPHLLGLSLEKRIIPRFAVFQVLLSNGLVKEKTSITRLLCITEKSFLQMLVTRYEDLHLLKLYEEKLGVSKYNVKVDKITFPINF</sequence>
<proteinExistence type="inferred from homology"/>
<keyword evidence="2" id="KW-0804">Transcription</keyword>
<comment type="similarity">
    <text evidence="1">Belongs to the mTERF family.</text>
</comment>
<dbReference type="Pfam" id="PF02536">
    <property type="entry name" value="mTERF"/>
    <property type="match status" value="1"/>
</dbReference>
<name>A0A1R3IX39_9ROSI</name>
<dbReference type="InterPro" id="IPR038538">
    <property type="entry name" value="MTERF_sf"/>
</dbReference>
<dbReference type="PANTHER" id="PTHR13068">
    <property type="entry name" value="CGI-12 PROTEIN-RELATED"/>
    <property type="match status" value="1"/>
</dbReference>
<dbReference type="GO" id="GO:0003676">
    <property type="term" value="F:nucleic acid binding"/>
    <property type="evidence" value="ECO:0007669"/>
    <property type="project" value="InterPro"/>
</dbReference>
<dbReference type="Proteomes" id="UP000187203">
    <property type="component" value="Unassembled WGS sequence"/>
</dbReference>